<gene>
    <name evidence="1" type="ORF">GPUH_LOCUS12675</name>
</gene>
<accession>A0A183DVD2</accession>
<name>A0A183DVD2_9BILA</name>
<reference evidence="3" key="1">
    <citation type="submission" date="2016-06" db="UniProtKB">
        <authorList>
            <consortium name="WormBaseParasite"/>
        </authorList>
    </citation>
    <scope>IDENTIFICATION</scope>
</reference>
<dbReference type="WBParaSite" id="GPUH_0001268701-mRNA-1">
    <property type="protein sequence ID" value="GPUH_0001268701-mRNA-1"/>
    <property type="gene ID" value="GPUH_0001268701"/>
</dbReference>
<evidence type="ECO:0000313" key="2">
    <source>
        <dbReference type="Proteomes" id="UP000271098"/>
    </source>
</evidence>
<organism evidence="3">
    <name type="scientific">Gongylonema pulchrum</name>
    <dbReference type="NCBI Taxonomy" id="637853"/>
    <lineage>
        <taxon>Eukaryota</taxon>
        <taxon>Metazoa</taxon>
        <taxon>Ecdysozoa</taxon>
        <taxon>Nematoda</taxon>
        <taxon>Chromadorea</taxon>
        <taxon>Rhabditida</taxon>
        <taxon>Spirurina</taxon>
        <taxon>Spiruromorpha</taxon>
        <taxon>Spiruroidea</taxon>
        <taxon>Gongylonematidae</taxon>
        <taxon>Gongylonema</taxon>
    </lineage>
</organism>
<sequence>MFEESRSVKASFCPSKPILIIHELQRNAYDAEQQSNYVPVGRRSAADSVRNEKKYMPLILKQTKYSPSPTKLAARMAARAKQNAFASTAMARKARSRNFIDIVPPAPIAAPNLPRDDAVSFY</sequence>
<dbReference type="Proteomes" id="UP000271098">
    <property type="component" value="Unassembled WGS sequence"/>
</dbReference>
<dbReference type="EMBL" id="UYRT01079512">
    <property type="protein sequence ID" value="VDN20860.1"/>
    <property type="molecule type" value="Genomic_DNA"/>
</dbReference>
<reference evidence="1 2" key="2">
    <citation type="submission" date="2018-11" db="EMBL/GenBank/DDBJ databases">
        <authorList>
            <consortium name="Pathogen Informatics"/>
        </authorList>
    </citation>
    <scope>NUCLEOTIDE SEQUENCE [LARGE SCALE GENOMIC DNA]</scope>
</reference>
<protein>
    <submittedName>
        <fullName evidence="1 3">Uncharacterized protein</fullName>
    </submittedName>
</protein>
<proteinExistence type="predicted"/>
<evidence type="ECO:0000313" key="3">
    <source>
        <dbReference type="WBParaSite" id="GPUH_0001268701-mRNA-1"/>
    </source>
</evidence>
<evidence type="ECO:0000313" key="1">
    <source>
        <dbReference type="EMBL" id="VDN20860.1"/>
    </source>
</evidence>
<keyword evidence="2" id="KW-1185">Reference proteome</keyword>
<dbReference type="AlphaFoldDB" id="A0A183DVD2"/>